<name>A0ABW2CAM2_9ACTN</name>
<dbReference type="EMBL" id="JBHSXS010000001">
    <property type="protein sequence ID" value="MFC6878807.1"/>
    <property type="molecule type" value="Genomic_DNA"/>
</dbReference>
<dbReference type="Pfam" id="PF00480">
    <property type="entry name" value="ROK"/>
    <property type="match status" value="1"/>
</dbReference>
<protein>
    <submittedName>
        <fullName evidence="2">ROK family protein</fullName>
    </submittedName>
</protein>
<organism evidence="2 3">
    <name type="scientific">Actinomadura yumaensis</name>
    <dbReference type="NCBI Taxonomy" id="111807"/>
    <lineage>
        <taxon>Bacteria</taxon>
        <taxon>Bacillati</taxon>
        <taxon>Actinomycetota</taxon>
        <taxon>Actinomycetes</taxon>
        <taxon>Streptosporangiales</taxon>
        <taxon>Thermomonosporaceae</taxon>
        <taxon>Actinomadura</taxon>
    </lineage>
</organism>
<accession>A0ABW2CAM2</accession>
<dbReference type="PANTHER" id="PTHR18964">
    <property type="entry name" value="ROK (REPRESSOR, ORF, KINASE) FAMILY"/>
    <property type="match status" value="1"/>
</dbReference>
<dbReference type="InterPro" id="IPR043129">
    <property type="entry name" value="ATPase_NBD"/>
</dbReference>
<comment type="caution">
    <text evidence="2">The sequence shown here is derived from an EMBL/GenBank/DDBJ whole genome shotgun (WGS) entry which is preliminary data.</text>
</comment>
<evidence type="ECO:0000256" key="1">
    <source>
        <dbReference type="ARBA" id="ARBA00006479"/>
    </source>
</evidence>
<gene>
    <name evidence="2" type="ORF">ACFQKB_03395</name>
</gene>
<sequence>MRPGFVLGIDFGGTKIALATATPDGRTLRRARLETRGREGAPAVVRRALGAARRLITETDASAGADGGGGSEHGVHGAGLLAAGVSTFGVVRGDRVVLAPNVPGWEDLPLPALLREGLGTPLLSLDNDVNAATAAELRWGRLAGVGTGVYVNVGTGLGAGIVADGRVVRGANGAAGEIGYALRSPAEPGYAAGRAPLEEYASGGGLARRGSALLGRDTPAEDLFGIRGDPRVDRLLDGALDALATAVANLAIALDPERVVLGGGMAAEPALPSRISATLAAAVPFPPVVEAGRFASDAALVGALALAVDALRA</sequence>
<dbReference type="SUPFAM" id="SSF53067">
    <property type="entry name" value="Actin-like ATPase domain"/>
    <property type="match status" value="1"/>
</dbReference>
<evidence type="ECO:0000313" key="2">
    <source>
        <dbReference type="EMBL" id="MFC6878807.1"/>
    </source>
</evidence>
<keyword evidence="3" id="KW-1185">Reference proteome</keyword>
<comment type="similarity">
    <text evidence="1">Belongs to the ROK (NagC/XylR) family.</text>
</comment>
<dbReference type="Proteomes" id="UP001596380">
    <property type="component" value="Unassembled WGS sequence"/>
</dbReference>
<dbReference type="InterPro" id="IPR000600">
    <property type="entry name" value="ROK"/>
</dbReference>
<evidence type="ECO:0000313" key="3">
    <source>
        <dbReference type="Proteomes" id="UP001596380"/>
    </source>
</evidence>
<dbReference type="Gene3D" id="3.30.420.40">
    <property type="match status" value="2"/>
</dbReference>
<proteinExistence type="inferred from homology"/>
<dbReference type="PANTHER" id="PTHR18964:SF149">
    <property type="entry name" value="BIFUNCTIONAL UDP-N-ACETYLGLUCOSAMINE 2-EPIMERASE_N-ACETYLMANNOSAMINE KINASE"/>
    <property type="match status" value="1"/>
</dbReference>
<reference evidence="3" key="1">
    <citation type="journal article" date="2019" name="Int. J. Syst. Evol. Microbiol.">
        <title>The Global Catalogue of Microorganisms (GCM) 10K type strain sequencing project: providing services to taxonomists for standard genome sequencing and annotation.</title>
        <authorList>
            <consortium name="The Broad Institute Genomics Platform"/>
            <consortium name="The Broad Institute Genome Sequencing Center for Infectious Disease"/>
            <person name="Wu L."/>
            <person name="Ma J."/>
        </authorList>
    </citation>
    <scope>NUCLEOTIDE SEQUENCE [LARGE SCALE GENOMIC DNA]</scope>
    <source>
        <strain evidence="3">JCM 3369</strain>
    </source>
</reference>
<dbReference type="RefSeq" id="WP_160819668.1">
    <property type="nucleotide sequence ID" value="NZ_JBHSXS010000001.1"/>
</dbReference>